<sequence length="154" mass="17465">MARTDIHRPSAITPEEYYLVACLYTPKAGDGIIDFEALGYERLRLQAHMKDTGGTYAKHEHGGNCHVCGAWFIDHAVYYHHLTNSYLNIGFDCATKMDIGDARAFRDWRTARKSAYELKAGKAKAQTTLEDHELGRAWELFSTLSNDFDDNSEN</sequence>
<evidence type="ECO:0000313" key="1">
    <source>
        <dbReference type="EMBL" id="KKK90107.1"/>
    </source>
</evidence>
<feature type="non-terminal residue" evidence="1">
    <location>
        <position position="154"/>
    </location>
</feature>
<protein>
    <submittedName>
        <fullName evidence="1">Uncharacterized protein</fullName>
    </submittedName>
</protein>
<accession>A0A0F8Z8J8</accession>
<dbReference type="AlphaFoldDB" id="A0A0F8Z8J8"/>
<proteinExistence type="predicted"/>
<organism evidence="1">
    <name type="scientific">marine sediment metagenome</name>
    <dbReference type="NCBI Taxonomy" id="412755"/>
    <lineage>
        <taxon>unclassified sequences</taxon>
        <taxon>metagenomes</taxon>
        <taxon>ecological metagenomes</taxon>
    </lineage>
</organism>
<comment type="caution">
    <text evidence="1">The sequence shown here is derived from an EMBL/GenBank/DDBJ whole genome shotgun (WGS) entry which is preliminary data.</text>
</comment>
<reference evidence="1" key="1">
    <citation type="journal article" date="2015" name="Nature">
        <title>Complex archaea that bridge the gap between prokaryotes and eukaryotes.</title>
        <authorList>
            <person name="Spang A."/>
            <person name="Saw J.H."/>
            <person name="Jorgensen S.L."/>
            <person name="Zaremba-Niedzwiedzka K."/>
            <person name="Martijn J."/>
            <person name="Lind A.E."/>
            <person name="van Eijk R."/>
            <person name="Schleper C."/>
            <person name="Guy L."/>
            <person name="Ettema T.J."/>
        </authorList>
    </citation>
    <scope>NUCLEOTIDE SEQUENCE</scope>
</reference>
<gene>
    <name evidence="1" type="ORF">LCGC14_2726380</name>
</gene>
<name>A0A0F8Z8J8_9ZZZZ</name>
<dbReference type="EMBL" id="LAZR01049240">
    <property type="protein sequence ID" value="KKK90107.1"/>
    <property type="molecule type" value="Genomic_DNA"/>
</dbReference>